<evidence type="ECO:0000256" key="3">
    <source>
        <dbReference type="ARBA" id="ARBA00023125"/>
    </source>
</evidence>
<feature type="modified residue" description="4-aspartylphosphate" evidence="5">
    <location>
        <position position="55"/>
    </location>
</feature>
<dbReference type="AlphaFoldDB" id="A0A437QDQ7"/>
<evidence type="ECO:0000313" key="9">
    <source>
        <dbReference type="Proteomes" id="UP000282818"/>
    </source>
</evidence>
<keyword evidence="3" id="KW-0238">DNA-binding</keyword>
<dbReference type="InterPro" id="IPR039420">
    <property type="entry name" value="WalR-like"/>
</dbReference>
<dbReference type="CDD" id="cd17535">
    <property type="entry name" value="REC_NarL-like"/>
    <property type="match status" value="1"/>
</dbReference>
<evidence type="ECO:0000256" key="1">
    <source>
        <dbReference type="ARBA" id="ARBA00022553"/>
    </source>
</evidence>
<dbReference type="InterPro" id="IPR058245">
    <property type="entry name" value="NreC/VraR/RcsB-like_REC"/>
</dbReference>
<dbReference type="GO" id="GO:0000160">
    <property type="term" value="P:phosphorelay signal transduction system"/>
    <property type="evidence" value="ECO:0007669"/>
    <property type="project" value="InterPro"/>
</dbReference>
<keyword evidence="4" id="KW-0804">Transcription</keyword>
<dbReference type="Pfam" id="PF00196">
    <property type="entry name" value="GerE"/>
    <property type="match status" value="1"/>
</dbReference>
<dbReference type="Gene3D" id="3.40.50.2300">
    <property type="match status" value="1"/>
</dbReference>
<evidence type="ECO:0000256" key="2">
    <source>
        <dbReference type="ARBA" id="ARBA00023015"/>
    </source>
</evidence>
<dbReference type="Proteomes" id="UP000282818">
    <property type="component" value="Unassembled WGS sequence"/>
</dbReference>
<dbReference type="InterPro" id="IPR001789">
    <property type="entry name" value="Sig_transdc_resp-reg_receiver"/>
</dbReference>
<dbReference type="PANTHER" id="PTHR43214:SF41">
    <property type="entry name" value="NITRATE_NITRITE RESPONSE REGULATOR PROTEIN NARP"/>
    <property type="match status" value="1"/>
</dbReference>
<dbReference type="Pfam" id="PF00072">
    <property type="entry name" value="Response_reg"/>
    <property type="match status" value="1"/>
</dbReference>
<dbReference type="PROSITE" id="PS00622">
    <property type="entry name" value="HTH_LUXR_1"/>
    <property type="match status" value="1"/>
</dbReference>
<organism evidence="8 9">
    <name type="scientific">Neptunomonas marina</name>
    <dbReference type="NCBI Taxonomy" id="1815562"/>
    <lineage>
        <taxon>Bacteria</taxon>
        <taxon>Pseudomonadati</taxon>
        <taxon>Pseudomonadota</taxon>
        <taxon>Gammaproteobacteria</taxon>
        <taxon>Oceanospirillales</taxon>
        <taxon>Oceanospirillaceae</taxon>
        <taxon>Neptunomonas</taxon>
    </lineage>
</organism>
<dbReference type="PRINTS" id="PR00038">
    <property type="entry name" value="HTHLUXR"/>
</dbReference>
<feature type="domain" description="HTH luxR-type" evidence="6">
    <location>
        <begin position="146"/>
        <end position="211"/>
    </location>
</feature>
<dbReference type="SMART" id="SM00421">
    <property type="entry name" value="HTH_LUXR"/>
    <property type="match status" value="1"/>
</dbReference>
<evidence type="ECO:0000259" key="7">
    <source>
        <dbReference type="PROSITE" id="PS50110"/>
    </source>
</evidence>
<dbReference type="EMBL" id="SACQ01000001">
    <property type="protein sequence ID" value="RVU32664.1"/>
    <property type="molecule type" value="Genomic_DNA"/>
</dbReference>
<dbReference type="GO" id="GO:0006355">
    <property type="term" value="P:regulation of DNA-templated transcription"/>
    <property type="evidence" value="ECO:0007669"/>
    <property type="project" value="InterPro"/>
</dbReference>
<keyword evidence="9" id="KW-1185">Reference proteome</keyword>
<dbReference type="InterPro" id="IPR016032">
    <property type="entry name" value="Sig_transdc_resp-reg_C-effctor"/>
</dbReference>
<sequence>MKPTLLIVEDCEATRERLETAIVQGNQFRLIGSVGSCKSAATILQDRSPEVLLTDLDLPDGNGVELIEMLKLPNVRTKLAIVITIFGDEGHVIKALRAGASGYLLKDDDFIEINSAITQMLEGGSPISPSIARYLLKELSLATSTADDLEERLSKREHEILMLVSKGYTSKEIGGMLHVSFHTVNAHVKSIYKKLSVSNRAEAIYEATRKGII</sequence>
<accession>A0A437QDQ7</accession>
<dbReference type="PROSITE" id="PS50110">
    <property type="entry name" value="RESPONSE_REGULATORY"/>
    <property type="match status" value="1"/>
</dbReference>
<comment type="caution">
    <text evidence="8">The sequence shown here is derived from an EMBL/GenBank/DDBJ whole genome shotgun (WGS) entry which is preliminary data.</text>
</comment>
<gene>
    <name evidence="8" type="ORF">EOE65_03135</name>
</gene>
<dbReference type="InterPro" id="IPR000792">
    <property type="entry name" value="Tscrpt_reg_LuxR_C"/>
</dbReference>
<dbReference type="SUPFAM" id="SSF46894">
    <property type="entry name" value="C-terminal effector domain of the bipartite response regulators"/>
    <property type="match status" value="1"/>
</dbReference>
<dbReference type="SUPFAM" id="SSF52172">
    <property type="entry name" value="CheY-like"/>
    <property type="match status" value="1"/>
</dbReference>
<dbReference type="RefSeq" id="WP_127692832.1">
    <property type="nucleotide sequence ID" value="NZ_SACQ01000001.1"/>
</dbReference>
<evidence type="ECO:0000256" key="5">
    <source>
        <dbReference type="PROSITE-ProRule" id="PRU00169"/>
    </source>
</evidence>
<keyword evidence="2" id="KW-0805">Transcription regulation</keyword>
<dbReference type="InterPro" id="IPR011006">
    <property type="entry name" value="CheY-like_superfamily"/>
</dbReference>
<dbReference type="CDD" id="cd06170">
    <property type="entry name" value="LuxR_C_like"/>
    <property type="match status" value="1"/>
</dbReference>
<dbReference type="SMART" id="SM00448">
    <property type="entry name" value="REC"/>
    <property type="match status" value="1"/>
</dbReference>
<reference evidence="8 9" key="1">
    <citation type="submission" date="2019-01" db="EMBL/GenBank/DDBJ databases">
        <authorList>
            <person name="Chen W.-M."/>
        </authorList>
    </citation>
    <scope>NUCLEOTIDE SEQUENCE [LARGE SCALE GENOMIC DNA]</scope>
    <source>
        <strain evidence="8 9">HPM-16</strain>
    </source>
</reference>
<evidence type="ECO:0000259" key="6">
    <source>
        <dbReference type="PROSITE" id="PS50043"/>
    </source>
</evidence>
<protein>
    <submittedName>
        <fullName evidence="8">Response regulator transcription factor</fullName>
    </submittedName>
</protein>
<dbReference type="PANTHER" id="PTHR43214">
    <property type="entry name" value="TWO-COMPONENT RESPONSE REGULATOR"/>
    <property type="match status" value="1"/>
</dbReference>
<proteinExistence type="predicted"/>
<name>A0A437QDQ7_9GAMM</name>
<dbReference type="GO" id="GO:0003677">
    <property type="term" value="F:DNA binding"/>
    <property type="evidence" value="ECO:0007669"/>
    <property type="project" value="UniProtKB-KW"/>
</dbReference>
<evidence type="ECO:0000313" key="8">
    <source>
        <dbReference type="EMBL" id="RVU32664.1"/>
    </source>
</evidence>
<evidence type="ECO:0000256" key="4">
    <source>
        <dbReference type="ARBA" id="ARBA00023163"/>
    </source>
</evidence>
<keyword evidence="1 5" id="KW-0597">Phosphoprotein</keyword>
<dbReference type="PROSITE" id="PS50043">
    <property type="entry name" value="HTH_LUXR_2"/>
    <property type="match status" value="1"/>
</dbReference>
<feature type="domain" description="Response regulatory" evidence="7">
    <location>
        <begin position="4"/>
        <end position="121"/>
    </location>
</feature>